<dbReference type="Proteomes" id="UP001597231">
    <property type="component" value="Unassembled WGS sequence"/>
</dbReference>
<reference evidence="2" key="1">
    <citation type="journal article" date="2019" name="Int. J. Syst. Evol. Microbiol.">
        <title>The Global Catalogue of Microorganisms (GCM) 10K type strain sequencing project: providing services to taxonomists for standard genome sequencing and annotation.</title>
        <authorList>
            <consortium name="The Broad Institute Genomics Platform"/>
            <consortium name="The Broad Institute Genome Sequencing Center for Infectious Disease"/>
            <person name="Wu L."/>
            <person name="Ma J."/>
        </authorList>
    </citation>
    <scope>NUCLEOTIDE SEQUENCE [LARGE SCALE GENOMIC DNA]</scope>
    <source>
        <strain evidence="2">CCUG 53915</strain>
    </source>
</reference>
<comment type="caution">
    <text evidence="1">The sequence shown here is derived from an EMBL/GenBank/DDBJ whole genome shotgun (WGS) entry which is preliminary data.</text>
</comment>
<accession>A0ABW3TU32</accession>
<sequence>MTTIKGNWLFIGTDQRMLEGNSIMNEIGYPSYHYNGDEMSEELQKLLQEVKPDHLVFPILQMKSQIPIELLNKTAKLYVGVTSDDWLSPYRLAGFEIFHYLKEVRFIWENARLTAEAFIQEYFTDTKSAIAGTHFYIAGFGRVGKMTAEVLTSLGGSVTILVRSDEQLGEAEAFRYGTERLAEEPFRSDGILINTIPAKWLEVEEGSTLRIFDLSSAPGCLKDNSPDEYYTIHLGLPGKHFPVDAARALTKAILRMNSG</sequence>
<dbReference type="InterPro" id="IPR036291">
    <property type="entry name" value="NAD(P)-bd_dom_sf"/>
</dbReference>
<keyword evidence="2" id="KW-1185">Reference proteome</keyword>
<dbReference type="Gene3D" id="3.40.50.720">
    <property type="entry name" value="NAD(P)-binding Rossmann-like Domain"/>
    <property type="match status" value="1"/>
</dbReference>
<evidence type="ECO:0000313" key="2">
    <source>
        <dbReference type="Proteomes" id="UP001597231"/>
    </source>
</evidence>
<protein>
    <submittedName>
        <fullName evidence="1">Dipicolinate synthase subunit A</fullName>
    </submittedName>
</protein>
<gene>
    <name evidence="1" type="ORF">ACFQ38_03505</name>
</gene>
<proteinExistence type="predicted"/>
<dbReference type="EMBL" id="JBHTLT010000016">
    <property type="protein sequence ID" value="MFD1204200.1"/>
    <property type="molecule type" value="Genomic_DNA"/>
</dbReference>
<dbReference type="RefSeq" id="WP_381479796.1">
    <property type="nucleotide sequence ID" value="NZ_JBHTLT010000016.1"/>
</dbReference>
<name>A0ABW3TU32_9BACL</name>
<organism evidence="1 2">
    <name type="scientific">Sporosarcina contaminans</name>
    <dbReference type="NCBI Taxonomy" id="633403"/>
    <lineage>
        <taxon>Bacteria</taxon>
        <taxon>Bacillati</taxon>
        <taxon>Bacillota</taxon>
        <taxon>Bacilli</taxon>
        <taxon>Bacillales</taxon>
        <taxon>Caryophanaceae</taxon>
        <taxon>Sporosarcina</taxon>
    </lineage>
</organism>
<evidence type="ECO:0000313" key="1">
    <source>
        <dbReference type="EMBL" id="MFD1204200.1"/>
    </source>
</evidence>
<dbReference type="SUPFAM" id="SSF51735">
    <property type="entry name" value="NAD(P)-binding Rossmann-fold domains"/>
    <property type="match status" value="1"/>
</dbReference>